<proteinExistence type="predicted"/>
<evidence type="ECO:0000313" key="2">
    <source>
        <dbReference type="EMBL" id="EJK61564.1"/>
    </source>
</evidence>
<protein>
    <submittedName>
        <fullName evidence="2">Uncharacterized protein</fullName>
    </submittedName>
</protein>
<dbReference type="Proteomes" id="UP000266841">
    <property type="component" value="Unassembled WGS sequence"/>
</dbReference>
<dbReference type="AlphaFoldDB" id="K0S9G1"/>
<feature type="compositionally biased region" description="Basic and acidic residues" evidence="1">
    <location>
        <begin position="28"/>
        <end position="38"/>
    </location>
</feature>
<dbReference type="EMBL" id="AGNL01019817">
    <property type="protein sequence ID" value="EJK61564.1"/>
    <property type="molecule type" value="Genomic_DNA"/>
</dbReference>
<name>K0S9G1_THAOC</name>
<reference evidence="2 3" key="1">
    <citation type="journal article" date="2012" name="Genome Biol.">
        <title>Genome and low-iron response of an oceanic diatom adapted to chronic iron limitation.</title>
        <authorList>
            <person name="Lommer M."/>
            <person name="Specht M."/>
            <person name="Roy A.S."/>
            <person name="Kraemer L."/>
            <person name="Andreson R."/>
            <person name="Gutowska M.A."/>
            <person name="Wolf J."/>
            <person name="Bergner S.V."/>
            <person name="Schilhabel M.B."/>
            <person name="Klostermeier U.C."/>
            <person name="Beiko R.G."/>
            <person name="Rosenstiel P."/>
            <person name="Hippler M."/>
            <person name="Laroche J."/>
        </authorList>
    </citation>
    <scope>NUCLEOTIDE SEQUENCE [LARGE SCALE GENOMIC DNA]</scope>
    <source>
        <strain evidence="2 3">CCMP1005</strain>
    </source>
</reference>
<feature type="non-terminal residue" evidence="2">
    <location>
        <position position="1"/>
    </location>
</feature>
<gene>
    <name evidence="2" type="ORF">THAOC_17926</name>
</gene>
<keyword evidence="3" id="KW-1185">Reference proteome</keyword>
<comment type="caution">
    <text evidence="2">The sequence shown here is derived from an EMBL/GenBank/DDBJ whole genome shotgun (WGS) entry which is preliminary data.</text>
</comment>
<sequence length="90" mass="9930">PAAAVLVLDLVGLQDNVRDPDLQPVSLDLRRTRRDPVDGHGGVRRHEAVPGHATARRGHEGGRLKEEGGEGARSGRWPNLFEGRKLRRRS</sequence>
<evidence type="ECO:0000313" key="3">
    <source>
        <dbReference type="Proteomes" id="UP000266841"/>
    </source>
</evidence>
<organism evidence="2 3">
    <name type="scientific">Thalassiosira oceanica</name>
    <name type="common">Marine diatom</name>
    <dbReference type="NCBI Taxonomy" id="159749"/>
    <lineage>
        <taxon>Eukaryota</taxon>
        <taxon>Sar</taxon>
        <taxon>Stramenopiles</taxon>
        <taxon>Ochrophyta</taxon>
        <taxon>Bacillariophyta</taxon>
        <taxon>Coscinodiscophyceae</taxon>
        <taxon>Thalassiosirophycidae</taxon>
        <taxon>Thalassiosirales</taxon>
        <taxon>Thalassiosiraceae</taxon>
        <taxon>Thalassiosira</taxon>
    </lineage>
</organism>
<feature type="compositionally biased region" description="Basic and acidic residues" evidence="1">
    <location>
        <begin position="57"/>
        <end position="70"/>
    </location>
</feature>
<evidence type="ECO:0000256" key="1">
    <source>
        <dbReference type="SAM" id="MobiDB-lite"/>
    </source>
</evidence>
<accession>K0S9G1</accession>
<feature type="region of interest" description="Disordered" evidence="1">
    <location>
        <begin position="27"/>
        <end position="90"/>
    </location>
</feature>